<dbReference type="EC" id="3.1.-.-" evidence="8"/>
<comment type="function">
    <text evidence="8">CRISPR (clustered regularly interspaced short palindromic repeat), is an adaptive immune system that provides protection against mobile genetic elements (viruses, transposable elements and conjugative plasmids). CRISPR clusters contain spacers, sequences complementary to antecedent mobile elements, and target invading nucleic acids. CRISPR clusters are transcribed and processed into CRISPR RNA (crRNA). Acts as a dsDNA endonuclease. Involved in the integration of spacer DNA into the CRISPR cassette.</text>
</comment>
<keyword evidence="7 8" id="KW-0238">DNA-binding</keyword>
<evidence type="ECO:0000256" key="1">
    <source>
        <dbReference type="ARBA" id="ARBA00022722"/>
    </source>
</evidence>
<dbReference type="PANTHER" id="PTHR34353:SF3">
    <property type="entry name" value="CRISPR-ASSOCIATED ENDONUCLEASE CAS1"/>
    <property type="match status" value="1"/>
</dbReference>
<evidence type="ECO:0000256" key="2">
    <source>
        <dbReference type="ARBA" id="ARBA00022723"/>
    </source>
</evidence>
<proteinExistence type="inferred from homology"/>
<evidence type="ECO:0000256" key="4">
    <source>
        <dbReference type="ARBA" id="ARBA00022801"/>
    </source>
</evidence>
<feature type="binding site" evidence="8">
    <location>
        <position position="219"/>
    </location>
    <ligand>
        <name>Mn(2+)</name>
        <dbReference type="ChEBI" id="CHEBI:29035"/>
    </ligand>
</feature>
<accession>A0A543AS31</accession>
<dbReference type="Gene3D" id="1.20.120.920">
    <property type="entry name" value="CRISPR-associated endonuclease Cas1, C-terminal domain"/>
    <property type="match status" value="1"/>
</dbReference>
<gene>
    <name evidence="8" type="primary">cas1</name>
    <name evidence="9" type="ORF">FB566_0890</name>
</gene>
<dbReference type="Gene3D" id="3.100.10.20">
    <property type="entry name" value="CRISPR-associated endonuclease Cas1, N-terminal domain"/>
    <property type="match status" value="1"/>
</dbReference>
<dbReference type="GO" id="GO:0046872">
    <property type="term" value="F:metal ion binding"/>
    <property type="evidence" value="ECO:0007669"/>
    <property type="project" value="UniProtKB-UniRule"/>
</dbReference>
<evidence type="ECO:0000256" key="3">
    <source>
        <dbReference type="ARBA" id="ARBA00022759"/>
    </source>
</evidence>
<evidence type="ECO:0000256" key="7">
    <source>
        <dbReference type="ARBA" id="ARBA00023125"/>
    </source>
</evidence>
<keyword evidence="6 8" id="KW-0051">Antiviral defense</keyword>
<evidence type="ECO:0000256" key="5">
    <source>
        <dbReference type="ARBA" id="ARBA00022842"/>
    </source>
</evidence>
<name>A0A543AS31_9ACTN</name>
<dbReference type="GO" id="GO:0004520">
    <property type="term" value="F:DNA endonuclease activity"/>
    <property type="evidence" value="ECO:0007669"/>
    <property type="project" value="InterPro"/>
</dbReference>
<dbReference type="HAMAP" id="MF_01470">
    <property type="entry name" value="Cas1"/>
    <property type="match status" value="1"/>
</dbReference>
<feature type="binding site" evidence="8">
    <location>
        <position position="232"/>
    </location>
    <ligand>
        <name>Mn(2+)</name>
        <dbReference type="ChEBI" id="CHEBI:29035"/>
    </ligand>
</feature>
<dbReference type="NCBIfam" id="TIGR03638">
    <property type="entry name" value="cas1_ECOLI"/>
    <property type="match status" value="1"/>
</dbReference>
<organism evidence="9 10">
    <name type="scientific">Stackebrandtia endophytica</name>
    <dbReference type="NCBI Taxonomy" id="1496996"/>
    <lineage>
        <taxon>Bacteria</taxon>
        <taxon>Bacillati</taxon>
        <taxon>Actinomycetota</taxon>
        <taxon>Actinomycetes</taxon>
        <taxon>Glycomycetales</taxon>
        <taxon>Glycomycetaceae</taxon>
        <taxon>Stackebrandtia</taxon>
    </lineage>
</organism>
<comment type="subunit">
    <text evidence="8">Homodimer, forms a heterotetramer with a Cas2 homodimer.</text>
</comment>
<keyword evidence="8" id="KW-0464">Manganese</keyword>
<dbReference type="CDD" id="cd09719">
    <property type="entry name" value="Cas1_I-E"/>
    <property type="match status" value="1"/>
</dbReference>
<evidence type="ECO:0000313" key="10">
    <source>
        <dbReference type="Proteomes" id="UP000317043"/>
    </source>
</evidence>
<protein>
    <recommendedName>
        <fullName evidence="8">CRISPR-associated endonuclease Cas1</fullName>
        <ecNumber evidence="8">3.1.-.-</ecNumber>
    </recommendedName>
</protein>
<dbReference type="GO" id="GO:0043571">
    <property type="term" value="P:maintenance of CRISPR repeat elements"/>
    <property type="evidence" value="ECO:0007669"/>
    <property type="project" value="UniProtKB-UniRule"/>
</dbReference>
<dbReference type="InterPro" id="IPR033641">
    <property type="entry name" value="Cas1_I-E"/>
</dbReference>
<keyword evidence="5 8" id="KW-0460">Magnesium</keyword>
<evidence type="ECO:0000256" key="6">
    <source>
        <dbReference type="ARBA" id="ARBA00023118"/>
    </source>
</evidence>
<dbReference type="InterPro" id="IPR042211">
    <property type="entry name" value="CRISPR-assoc_Cas1_N"/>
</dbReference>
<comment type="caution">
    <text evidence="9">The sequence shown here is derived from an EMBL/GenBank/DDBJ whole genome shotgun (WGS) entry which is preliminary data.</text>
</comment>
<comment type="cofactor">
    <cofactor evidence="8">
        <name>Mg(2+)</name>
        <dbReference type="ChEBI" id="CHEBI:18420"/>
    </cofactor>
    <cofactor evidence="8">
        <name>Mn(2+)</name>
        <dbReference type="ChEBI" id="CHEBI:29035"/>
    </cofactor>
</comment>
<dbReference type="GO" id="GO:0051607">
    <property type="term" value="P:defense response to virus"/>
    <property type="evidence" value="ECO:0007669"/>
    <property type="project" value="UniProtKB-UniRule"/>
</dbReference>
<dbReference type="OrthoDB" id="9777847at2"/>
<dbReference type="GO" id="GO:0003677">
    <property type="term" value="F:DNA binding"/>
    <property type="evidence" value="ECO:0007669"/>
    <property type="project" value="UniProtKB-KW"/>
</dbReference>
<dbReference type="Proteomes" id="UP000317043">
    <property type="component" value="Unassembled WGS sequence"/>
</dbReference>
<evidence type="ECO:0000313" key="9">
    <source>
        <dbReference type="EMBL" id="TQL75389.1"/>
    </source>
</evidence>
<reference evidence="9 10" key="1">
    <citation type="submission" date="2019-06" db="EMBL/GenBank/DDBJ databases">
        <title>Sequencing the genomes of 1000 actinobacteria strains.</title>
        <authorList>
            <person name="Klenk H.-P."/>
        </authorList>
    </citation>
    <scope>NUCLEOTIDE SEQUENCE [LARGE SCALE GENOMIC DNA]</scope>
    <source>
        <strain evidence="9 10">DSM 45928</strain>
    </source>
</reference>
<dbReference type="Pfam" id="PF01867">
    <property type="entry name" value="Cas_Cas1"/>
    <property type="match status" value="1"/>
</dbReference>
<dbReference type="GO" id="GO:0016787">
    <property type="term" value="F:hydrolase activity"/>
    <property type="evidence" value="ECO:0007669"/>
    <property type="project" value="UniProtKB-KW"/>
</dbReference>
<evidence type="ECO:0000256" key="8">
    <source>
        <dbReference type="HAMAP-Rule" id="MF_01470"/>
    </source>
</evidence>
<comment type="similarity">
    <text evidence="8">Belongs to the CRISPR-associated endonuclease Cas1 family.</text>
</comment>
<dbReference type="InterPro" id="IPR050646">
    <property type="entry name" value="Cas1"/>
</dbReference>
<sequence>MTDPRKKLGAPALAMLPRIGDSLSFLYLETVRVVQDDTGVCAQVERNGQIDRVYLPIASLSCLLLGTGTSITQPAMATLGRHNTTVVWAGAGAVRMYNAGLPSALTTTWLEKQARAWANDATRLTVAQAMFTLRFGEHVESDTAMNVLRGLEGQRMKTLYRTLADQHRIRGFKRNYDPHNWDEQSNVNQALSAANHALYGVCHAAILALGCSPALGFIHSGKQHSFVYDIGDLYKAKYTIPLAFSLHKSSNPEAEARRRLRDDFRIYRLLPQIVHDLQWLLAPSEVQKEELVNPELVHLWDPDVGEVSAGVNHGDIDPDW</sequence>
<keyword evidence="10" id="KW-1185">Reference proteome</keyword>
<feature type="binding site" evidence="8">
    <location>
        <position position="152"/>
    </location>
    <ligand>
        <name>Mn(2+)</name>
        <dbReference type="ChEBI" id="CHEBI:29035"/>
    </ligand>
</feature>
<dbReference type="InterPro" id="IPR042206">
    <property type="entry name" value="CRISPR-assoc_Cas1_C"/>
</dbReference>
<dbReference type="PANTHER" id="PTHR34353">
    <property type="entry name" value="CRISPR-ASSOCIATED ENDONUCLEASE CAS1 1"/>
    <property type="match status" value="1"/>
</dbReference>
<keyword evidence="2 8" id="KW-0479">Metal-binding</keyword>
<dbReference type="InterPro" id="IPR002729">
    <property type="entry name" value="CRISPR-assoc_Cas1"/>
</dbReference>
<keyword evidence="3 8" id="KW-0255">Endonuclease</keyword>
<dbReference type="InParanoid" id="A0A543AS31"/>
<dbReference type="InterPro" id="IPR019851">
    <property type="entry name" value="CRISPR-assoc_Cas1_ECOLI"/>
</dbReference>
<dbReference type="EMBL" id="VFOW01000001">
    <property type="protein sequence ID" value="TQL75389.1"/>
    <property type="molecule type" value="Genomic_DNA"/>
</dbReference>
<keyword evidence="4 8" id="KW-0378">Hydrolase</keyword>
<dbReference type="AlphaFoldDB" id="A0A543AS31"/>
<keyword evidence="1 8" id="KW-0540">Nuclease</keyword>